<dbReference type="Proteomes" id="UP000191691">
    <property type="component" value="Unassembled WGS sequence"/>
</dbReference>
<feature type="compositionally biased region" description="Pro residues" evidence="1">
    <location>
        <begin position="96"/>
        <end position="107"/>
    </location>
</feature>
<proteinExistence type="predicted"/>
<protein>
    <submittedName>
        <fullName evidence="3">Uncharacterized protein</fullName>
    </submittedName>
</protein>
<organism evidence="3 4">
    <name type="scientific">Penicillium nalgiovense</name>
    <dbReference type="NCBI Taxonomy" id="60175"/>
    <lineage>
        <taxon>Eukaryota</taxon>
        <taxon>Fungi</taxon>
        <taxon>Dikarya</taxon>
        <taxon>Ascomycota</taxon>
        <taxon>Pezizomycotina</taxon>
        <taxon>Eurotiomycetes</taxon>
        <taxon>Eurotiomycetidae</taxon>
        <taxon>Eurotiales</taxon>
        <taxon>Aspergillaceae</taxon>
        <taxon>Penicillium</taxon>
    </lineage>
</organism>
<evidence type="ECO:0000313" key="4">
    <source>
        <dbReference type="Proteomes" id="UP000191691"/>
    </source>
</evidence>
<evidence type="ECO:0000313" key="3">
    <source>
        <dbReference type="EMBL" id="OQE82471.1"/>
    </source>
</evidence>
<dbReference type="PANTHER" id="PTHR40623">
    <property type="entry name" value="INTEGRAL MEMBRANE PROTEIN"/>
    <property type="match status" value="1"/>
</dbReference>
<dbReference type="PANTHER" id="PTHR40623:SF2">
    <property type="entry name" value="INTEGRAL MEMBRANE PROTEIN"/>
    <property type="match status" value="1"/>
</dbReference>
<keyword evidence="4" id="KW-1185">Reference proteome</keyword>
<keyword evidence="2" id="KW-0472">Membrane</keyword>
<accession>A0A1V6Y570</accession>
<comment type="caution">
    <text evidence="3">The sequence shown here is derived from an EMBL/GenBank/DDBJ whole genome shotgun (WGS) entry which is preliminary data.</text>
</comment>
<reference evidence="4" key="1">
    <citation type="journal article" date="2017" name="Nat. Microbiol.">
        <title>Global analysis of biosynthetic gene clusters reveals vast potential of secondary metabolite production in Penicillium species.</title>
        <authorList>
            <person name="Nielsen J.C."/>
            <person name="Grijseels S."/>
            <person name="Prigent S."/>
            <person name="Ji B."/>
            <person name="Dainat J."/>
            <person name="Nielsen K.F."/>
            <person name="Frisvad J.C."/>
            <person name="Workman M."/>
            <person name="Nielsen J."/>
        </authorList>
    </citation>
    <scope>NUCLEOTIDE SEQUENCE [LARGE SCALE GENOMIC DNA]</scope>
    <source>
        <strain evidence="4">IBT 13039</strain>
    </source>
</reference>
<gene>
    <name evidence="3" type="ORF">PENNAL_c0036G00398</name>
</gene>
<feature type="region of interest" description="Disordered" evidence="1">
    <location>
        <begin position="87"/>
        <end position="109"/>
    </location>
</feature>
<dbReference type="EMBL" id="MOOB01000036">
    <property type="protein sequence ID" value="OQE82471.1"/>
    <property type="molecule type" value="Genomic_DNA"/>
</dbReference>
<dbReference type="OMA" id="GFAYENH"/>
<keyword evidence="2" id="KW-0812">Transmembrane</keyword>
<evidence type="ECO:0000256" key="2">
    <source>
        <dbReference type="SAM" id="Phobius"/>
    </source>
</evidence>
<name>A0A1V6Y570_PENNA</name>
<dbReference type="STRING" id="60175.A0A1V6Y570"/>
<evidence type="ECO:0000256" key="1">
    <source>
        <dbReference type="SAM" id="MobiDB-lite"/>
    </source>
</evidence>
<feature type="transmembrane region" description="Helical" evidence="2">
    <location>
        <begin position="13"/>
        <end position="34"/>
    </location>
</feature>
<keyword evidence="2" id="KW-1133">Transmembrane helix</keyword>
<sequence>MEFWVNWELWEKLSVVLAMLIALTLFCAFCVLGWNRWMMNKHAATEAKEREEQAEVYPMLHKDDIPFGARALERGIEVEGIWISDPNTPTQSPCQPATPVPSRPVSPAPRSIHRVVDTLRSSVGSQRSMISPKPIPPAARREVVSELDLASAGFTYENHRPGGIYSGVSLPIDPNATRMSPAREEALIGMKDTIGNEKRASFHKRMFGKTSDPDTKDTKDYRVGLDGGDDDMNYAPAISDAASILSTESKRSSDPLRRLRRRSSEEFRRRMSQIFNDNIQIGLPDEQLEFNPALRQYQKRVRRSLLRPFRPWLNAPGNQ</sequence>
<dbReference type="AlphaFoldDB" id="A0A1V6Y570"/>